<dbReference type="OrthoDB" id="883648at2"/>
<dbReference type="AlphaFoldDB" id="A0A1X9YNJ7"/>
<evidence type="ECO:0000256" key="1">
    <source>
        <dbReference type="SAM" id="Coils"/>
    </source>
</evidence>
<protein>
    <submittedName>
        <fullName evidence="2">Uncharacterized protein</fullName>
    </submittedName>
</protein>
<proteinExistence type="predicted"/>
<evidence type="ECO:0000313" key="2">
    <source>
        <dbReference type="EMBL" id="ARS34460.1"/>
    </source>
</evidence>
<keyword evidence="3" id="KW-1185">Reference proteome</keyword>
<dbReference type="EMBL" id="CP021235">
    <property type="protein sequence ID" value="ARS34460.1"/>
    <property type="molecule type" value="Genomic_DNA"/>
</dbReference>
<dbReference type="KEGG" id="pact:CA264_02825"/>
<keyword evidence="1" id="KW-0175">Coiled coil</keyword>
<name>A0A1X9YNJ7_9BACT</name>
<dbReference type="RefSeq" id="WP_025604403.1">
    <property type="nucleotide sequence ID" value="NZ_CP021235.1"/>
</dbReference>
<evidence type="ECO:0000313" key="3">
    <source>
        <dbReference type="Proteomes" id="UP000266292"/>
    </source>
</evidence>
<sequence length="236" mass="28279">MIRLKRTLKYSLLLCLAVIFWRCDGGRQVEGNEETAANLSEEEDTAVVIRTGESAEQELEEFRGWLNQQADKGDTAIRQEWPKVREELRRRNAELEQNFDSLSEKSQQEYRDLQGRYQRWEERQERRQQQPLEQRKIAQWQEQLLREYSDLSQVSASQLREAYLTFMGTVRAKRRNWTQDDWDYVDHVYSQLNQRRRQLENEIRTADNLKIRSLQAEYLALEGSADTKDMLQNTKK</sequence>
<dbReference type="Proteomes" id="UP000266292">
    <property type="component" value="Chromosome"/>
</dbReference>
<accession>A0A1X9YNJ7</accession>
<reference evidence="3" key="1">
    <citation type="submission" date="2017-05" db="EMBL/GenBank/DDBJ databases">
        <authorList>
            <person name="Ray J."/>
            <person name="Price M."/>
            <person name="Deutschbauer A."/>
        </authorList>
    </citation>
    <scope>NUCLEOTIDE SEQUENCE [LARGE SCALE GENOMIC DNA]</scope>
    <source>
        <strain evidence="3">DSM 19842</strain>
    </source>
</reference>
<feature type="coiled-coil region" evidence="1">
    <location>
        <begin position="78"/>
        <end position="130"/>
    </location>
</feature>
<organism evidence="2 3">
    <name type="scientific">Pontibacter actiniarum</name>
    <dbReference type="NCBI Taxonomy" id="323450"/>
    <lineage>
        <taxon>Bacteria</taxon>
        <taxon>Pseudomonadati</taxon>
        <taxon>Bacteroidota</taxon>
        <taxon>Cytophagia</taxon>
        <taxon>Cytophagales</taxon>
        <taxon>Hymenobacteraceae</taxon>
        <taxon>Pontibacter</taxon>
    </lineage>
</organism>
<gene>
    <name evidence="2" type="ORF">CA264_02825</name>
</gene>